<protein>
    <submittedName>
        <fullName evidence="1">Uncharacterized protein</fullName>
    </submittedName>
</protein>
<organism evidence="1 2">
    <name type="scientific">Carsonella ruddii</name>
    <dbReference type="NCBI Taxonomy" id="114186"/>
    <lineage>
        <taxon>Bacteria</taxon>
        <taxon>Pseudomonadati</taxon>
        <taxon>Pseudomonadota</taxon>
        <taxon>Gammaproteobacteria</taxon>
        <taxon>Oceanospirillales</taxon>
        <taxon>Halomonadaceae</taxon>
        <taxon>Zymobacter group</taxon>
        <taxon>Candidatus Carsonella</taxon>
    </lineage>
</organism>
<evidence type="ECO:0000313" key="1">
    <source>
        <dbReference type="EMBL" id="QLK13993.1"/>
    </source>
</evidence>
<reference evidence="1 2" key="1">
    <citation type="submission" date="2019-06" db="EMBL/GenBank/DDBJ databases">
        <authorList>
            <person name="Petrone J.R."/>
            <person name="Munoz-Beristain A."/>
            <person name="Russell J.T."/>
            <person name="Rios-Glusberger P."/>
            <person name="Triplett E.W."/>
        </authorList>
    </citation>
    <scope>NUCLEOTIDE SEQUENCE [LARGE SCALE GENOMIC DNA]</scope>
    <source>
        <strain evidence="1">JRPAMB4</strain>
    </source>
</reference>
<dbReference type="RefSeq" id="WP_020915737.1">
    <property type="nucleotide sequence ID" value="NZ_CP012411.1"/>
</dbReference>
<name>A0AAE7G407_CARRU</name>
<proteinExistence type="predicted"/>
<gene>
    <name evidence="1" type="ORF">FK493_00105</name>
</gene>
<dbReference type="EMBL" id="CP041245">
    <property type="protein sequence ID" value="QLK13993.1"/>
    <property type="molecule type" value="Genomic_DNA"/>
</dbReference>
<accession>A0AAE7G407</accession>
<dbReference type="AlphaFoldDB" id="A0AAE7G407"/>
<evidence type="ECO:0000313" key="2">
    <source>
        <dbReference type="Proteomes" id="UP000510930"/>
    </source>
</evidence>
<dbReference type="Proteomes" id="UP000510930">
    <property type="component" value="Chromosome"/>
</dbReference>
<sequence>MLNIDLIIKVKKEFNFSIGDCKKMLEKNNWNYNKLIHNLKKNNVKKHSFYNYYSIISVENNNKICVIKIFFNSIILNNSKILEDFKTELSSCVLNIKTIIYKTKIFSLKLKEDIYLSNFLMFAKKNIFFYNHKNSFFCLINYKKKIINICCNIIFNKFNYLMLKKCKNILINQAYIKDISYNLNQIIDPKSINFIFLMNKYGNYFYYE</sequence>
<dbReference type="InterPro" id="IPR009060">
    <property type="entry name" value="UBA-like_sf"/>
</dbReference>
<dbReference type="SUPFAM" id="SSF46934">
    <property type="entry name" value="UBA-like"/>
    <property type="match status" value="1"/>
</dbReference>